<feature type="compositionally biased region" description="Polar residues" evidence="1">
    <location>
        <begin position="133"/>
        <end position="144"/>
    </location>
</feature>
<feature type="region of interest" description="Disordered" evidence="1">
    <location>
        <begin position="121"/>
        <end position="148"/>
    </location>
</feature>
<evidence type="ECO:0008006" key="5">
    <source>
        <dbReference type="Google" id="ProtNLM"/>
    </source>
</evidence>
<evidence type="ECO:0000313" key="3">
    <source>
        <dbReference type="EMBL" id="SER40752.1"/>
    </source>
</evidence>
<evidence type="ECO:0000313" key="4">
    <source>
        <dbReference type="Proteomes" id="UP000198512"/>
    </source>
</evidence>
<proteinExistence type="predicted"/>
<organism evidence="3 4">
    <name type="scientific">Pseudomonas cuatrocienegasensis</name>
    <dbReference type="NCBI Taxonomy" id="543360"/>
    <lineage>
        <taxon>Bacteria</taxon>
        <taxon>Pseudomonadati</taxon>
        <taxon>Pseudomonadota</taxon>
        <taxon>Gammaproteobacteria</taxon>
        <taxon>Pseudomonadales</taxon>
        <taxon>Pseudomonadaceae</taxon>
        <taxon>Pseudomonas</taxon>
    </lineage>
</organism>
<reference evidence="3 4" key="1">
    <citation type="submission" date="2016-10" db="EMBL/GenBank/DDBJ databases">
        <authorList>
            <person name="Varghese N."/>
            <person name="Submissions S."/>
        </authorList>
    </citation>
    <scope>NUCLEOTIDE SEQUENCE [LARGE SCALE GENOMIC DNA]</scope>
    <source>
        <strain evidence="3 4">CIP 109853</strain>
    </source>
</reference>
<protein>
    <recommendedName>
        <fullName evidence="5">Secreted protein</fullName>
    </recommendedName>
</protein>
<gene>
    <name evidence="3" type="ORF">SAMN05216600_1289</name>
</gene>
<keyword evidence="4" id="KW-1185">Reference proteome</keyword>
<feature type="chain" id="PRO_5047389163" description="Secreted protein" evidence="2">
    <location>
        <begin position="29"/>
        <end position="184"/>
    </location>
</feature>
<dbReference type="EMBL" id="FOFP01000028">
    <property type="protein sequence ID" value="SER40752.1"/>
    <property type="molecule type" value="Genomic_DNA"/>
</dbReference>
<evidence type="ECO:0000256" key="2">
    <source>
        <dbReference type="SAM" id="SignalP"/>
    </source>
</evidence>
<comment type="caution">
    <text evidence="3">The sequence shown here is derived from an EMBL/GenBank/DDBJ whole genome shotgun (WGS) entry which is preliminary data.</text>
</comment>
<evidence type="ECO:0000256" key="1">
    <source>
        <dbReference type="SAM" id="MobiDB-lite"/>
    </source>
</evidence>
<name>A0ABY1BQU2_9PSED</name>
<sequence>MQYPFNAFSQLRLTAFVLLHLCALAHRANPARDRAADTAKPCRLEAAAGTPGTPSACAHKEARRPTDLATMRRQVRVVYQLPGAPRAGLAKRGNAMVPTPRAGVHPAISLRIQPPLRQAATLRARESGHRPRSNSTKRNPSSCLHSAPSAARSIANAADFKLCQRGDQCLSQFDSVTPRSSRRR</sequence>
<dbReference type="Proteomes" id="UP000198512">
    <property type="component" value="Unassembled WGS sequence"/>
</dbReference>
<feature type="signal peptide" evidence="2">
    <location>
        <begin position="1"/>
        <end position="28"/>
    </location>
</feature>
<accession>A0ABY1BQU2</accession>
<keyword evidence="2" id="KW-0732">Signal</keyword>